<feature type="transmembrane region" description="Helical" evidence="1">
    <location>
        <begin position="63"/>
        <end position="79"/>
    </location>
</feature>
<name>A0A4Z0AUI0_9PSED</name>
<dbReference type="AlphaFoldDB" id="A0A4Z0AUI0"/>
<comment type="caution">
    <text evidence="2">The sequence shown here is derived from an EMBL/GenBank/DDBJ whole genome shotgun (WGS) entry which is preliminary data.</text>
</comment>
<protein>
    <submittedName>
        <fullName evidence="2">Uncharacterized protein</fullName>
    </submittedName>
</protein>
<dbReference type="Proteomes" id="UP000297391">
    <property type="component" value="Unassembled WGS sequence"/>
</dbReference>
<keyword evidence="1" id="KW-0472">Membrane</keyword>
<evidence type="ECO:0000256" key="1">
    <source>
        <dbReference type="SAM" id="Phobius"/>
    </source>
</evidence>
<organism evidence="2 3">
    <name type="scientific">Pseudomonas kairouanensis</name>
    <dbReference type="NCBI Taxonomy" id="2293832"/>
    <lineage>
        <taxon>Bacteria</taxon>
        <taxon>Pseudomonadati</taxon>
        <taxon>Pseudomonadota</taxon>
        <taxon>Gammaproteobacteria</taxon>
        <taxon>Pseudomonadales</taxon>
        <taxon>Pseudomonadaceae</taxon>
        <taxon>Pseudomonas</taxon>
    </lineage>
</organism>
<proteinExistence type="predicted"/>
<evidence type="ECO:0000313" key="2">
    <source>
        <dbReference type="EMBL" id="TFY90080.1"/>
    </source>
</evidence>
<feature type="transmembrane region" description="Helical" evidence="1">
    <location>
        <begin position="33"/>
        <end position="51"/>
    </location>
</feature>
<keyword evidence="3" id="KW-1185">Reference proteome</keyword>
<sequence length="80" mass="9162">MAYHRVVVAWVISAIALLPMTVALLPQASYSTAHKAYLALLIIATISAIYATHRTHQCTLRKRFCWVLWGIVVAFLWTWY</sequence>
<keyword evidence="1" id="KW-0812">Transmembrane</keyword>
<dbReference type="EMBL" id="QUZU01000009">
    <property type="protein sequence ID" value="TFY90080.1"/>
    <property type="molecule type" value="Genomic_DNA"/>
</dbReference>
<keyword evidence="1" id="KW-1133">Transmembrane helix</keyword>
<gene>
    <name evidence="2" type="ORF">DYL59_10070</name>
</gene>
<evidence type="ECO:0000313" key="3">
    <source>
        <dbReference type="Proteomes" id="UP000297391"/>
    </source>
</evidence>
<reference evidence="2 3" key="1">
    <citation type="journal article" date="2019" name="Syst. Appl. Microbiol.">
        <title>New species of pathogenic Pseudomonas isolated from citrus in Tunisia: Proposal of Pseudomonas kairouanensis sp. nov. and Pseudomonas nabeulensis sp. nov.</title>
        <authorList>
            <person name="Oueslati M."/>
            <person name="Mulet M."/>
            <person name="Gomila M."/>
            <person name="Berge O."/>
            <person name="Hajlaoui M.R."/>
            <person name="Lalucat J."/>
            <person name="Sadfi-Zouaoui N."/>
            <person name="Garcia-Valdes E."/>
        </authorList>
    </citation>
    <scope>NUCLEOTIDE SEQUENCE [LARGE SCALE GENOMIC DNA]</scope>
    <source>
        <strain evidence="2 3">KC12</strain>
    </source>
</reference>
<accession>A0A4Z0AUI0</accession>